<reference evidence="15" key="2">
    <citation type="submission" date="2025-09" db="UniProtKB">
        <authorList>
            <consortium name="Ensembl"/>
        </authorList>
    </citation>
    <scope>IDENTIFICATION</scope>
</reference>
<dbReference type="FunFam" id="1.10.472.10:FF:000009">
    <property type="entry name" value="cyclin-T2 isoform X1"/>
    <property type="match status" value="1"/>
</dbReference>
<evidence type="ECO:0000256" key="6">
    <source>
        <dbReference type="ARBA" id="ARBA00022843"/>
    </source>
</evidence>
<keyword evidence="5" id="KW-0132">Cell division</keyword>
<feature type="region of interest" description="Disordered" evidence="13">
    <location>
        <begin position="411"/>
        <end position="626"/>
    </location>
</feature>
<evidence type="ECO:0000313" key="15">
    <source>
        <dbReference type="Ensembl" id="ENSXCOP00000019303.1"/>
    </source>
</evidence>
<dbReference type="AlphaFoldDB" id="A0A3B5M565"/>
<feature type="compositionally biased region" description="Polar residues" evidence="13">
    <location>
        <begin position="511"/>
        <end position="522"/>
    </location>
</feature>
<feature type="compositionally biased region" description="Basic and acidic residues" evidence="13">
    <location>
        <begin position="486"/>
        <end position="505"/>
    </location>
</feature>
<dbReference type="PANTHER" id="PTHR10026">
    <property type="entry name" value="CYCLIN"/>
    <property type="match status" value="1"/>
</dbReference>
<dbReference type="GO" id="GO:0016538">
    <property type="term" value="F:cyclin-dependent protein serine/threonine kinase regulator activity"/>
    <property type="evidence" value="ECO:0007669"/>
    <property type="project" value="InterPro"/>
</dbReference>
<evidence type="ECO:0000256" key="1">
    <source>
        <dbReference type="ARBA" id="ARBA00004123"/>
    </source>
</evidence>
<dbReference type="STRING" id="32473.ENSXCOP00000019303"/>
<organism evidence="15 16">
    <name type="scientific">Xiphophorus couchianus</name>
    <name type="common">Monterrey platyfish</name>
    <dbReference type="NCBI Taxonomy" id="32473"/>
    <lineage>
        <taxon>Eukaryota</taxon>
        <taxon>Metazoa</taxon>
        <taxon>Chordata</taxon>
        <taxon>Craniata</taxon>
        <taxon>Vertebrata</taxon>
        <taxon>Euteleostomi</taxon>
        <taxon>Actinopterygii</taxon>
        <taxon>Neopterygii</taxon>
        <taxon>Teleostei</taxon>
        <taxon>Neoteleostei</taxon>
        <taxon>Acanthomorphata</taxon>
        <taxon>Ovalentaria</taxon>
        <taxon>Atherinomorphae</taxon>
        <taxon>Cyprinodontiformes</taxon>
        <taxon>Poeciliidae</taxon>
        <taxon>Poeciliinae</taxon>
        <taxon>Xiphophorus</taxon>
    </lineage>
</organism>
<keyword evidence="11" id="KW-0131">Cell cycle</keyword>
<feature type="domain" description="Cyclin-like" evidence="14">
    <location>
        <begin position="42"/>
        <end position="141"/>
    </location>
</feature>
<evidence type="ECO:0000256" key="12">
    <source>
        <dbReference type="RuleBase" id="RU000383"/>
    </source>
</evidence>
<dbReference type="InterPro" id="IPR036915">
    <property type="entry name" value="Cyclin-like_sf"/>
</dbReference>
<evidence type="ECO:0000313" key="16">
    <source>
        <dbReference type="Proteomes" id="UP000261380"/>
    </source>
</evidence>
<dbReference type="Ensembl" id="ENSXCOT00000019541.1">
    <property type="protein sequence ID" value="ENSXCOP00000019303.1"/>
    <property type="gene ID" value="ENSXCOG00000014516.1"/>
</dbReference>
<keyword evidence="8 12" id="KW-0195">Cyclin</keyword>
<sequence length="626" mass="69235">MAACRGSSSKWYFTREQLENTPSRRCGVESDRELSYRQQAANLIQDMGQRLNVSQLTINTAIVYMHRFYMQHSFTKFHRNIISPTTLFLAAKVEEQPRKLEHVIKVAHACLNPQESPLDTKSNAYLQQAQELVILESIVLQTLGFEITIDHPHTDVVKCTQLVRASKDLAQTSYFMATNSLHLTTFCLQYKPTVIACVCIHLACKWSNWEIPVSTDGKHWWKYVDSTVTLELLDELTHEFLQILEKTPSRLKRIRNWRATQAAKKPKSENMQSMDNTFTGPSLLQDHGDTALPGVSSSNPSFSKAGAAFSVPMPGHSRGVPLSLDAMAATYSPASHSEWPQTSTSSLLQHPLPYKTEKTVDLNLVKQEKGTAGKHHSTPQPAYPPSGQPLVQKLSLDKYREKHSAEYTVQKRRQEPHGEHRKHAQPHQASHSGSTTPSPLKMKIPSSSTSSGQDRRHHGDKSLLKLRLPVPGSSSNAPPEKSGQPIKDEFKMKIKVSSSERHSSSDEGISANNSKSKHSSPLVSKEKHRSTEHNLHRPHKHSGNGRGAAEAAGTALGHPSSATLTSSSRKRAYAEGGHNHHPSSSTSCSKVSKISKSGTSAAGGLRTSQQFLPPGESPHEVGEQRH</sequence>
<name>A0A3B5M565_9TELE</name>
<keyword evidence="3" id="KW-1017">Isopeptide bond</keyword>
<evidence type="ECO:0000256" key="7">
    <source>
        <dbReference type="ARBA" id="ARBA00023015"/>
    </source>
</evidence>
<keyword evidence="7" id="KW-0805">Transcription regulation</keyword>
<accession>A0A3B5M565</accession>
<dbReference type="Pfam" id="PF00134">
    <property type="entry name" value="Cyclin_N"/>
    <property type="match status" value="1"/>
</dbReference>
<dbReference type="InterPro" id="IPR013763">
    <property type="entry name" value="Cyclin-like_dom"/>
</dbReference>
<dbReference type="FunFam" id="1.10.472.10:FF:000004">
    <property type="entry name" value="Cyclin T2"/>
    <property type="match status" value="1"/>
</dbReference>
<evidence type="ECO:0000259" key="14">
    <source>
        <dbReference type="SMART" id="SM00385"/>
    </source>
</evidence>
<keyword evidence="16" id="KW-1185">Reference proteome</keyword>
<feature type="compositionally biased region" description="Polar residues" evidence="13">
    <location>
        <begin position="269"/>
        <end position="282"/>
    </location>
</feature>
<dbReference type="Pfam" id="PF21797">
    <property type="entry name" value="CycT2-like_C"/>
    <property type="match status" value="1"/>
</dbReference>
<dbReference type="GO" id="GO:0051301">
    <property type="term" value="P:cell division"/>
    <property type="evidence" value="ECO:0007669"/>
    <property type="project" value="UniProtKB-KW"/>
</dbReference>
<comment type="similarity">
    <text evidence="2">Belongs to the cyclin family. Cyclin C subfamily.</text>
</comment>
<dbReference type="Gene3D" id="1.10.472.10">
    <property type="entry name" value="Cyclin-like"/>
    <property type="match status" value="2"/>
</dbReference>
<keyword evidence="6" id="KW-0832">Ubl conjugation</keyword>
<feature type="compositionally biased region" description="Basic and acidic residues" evidence="13">
    <location>
        <begin position="617"/>
        <end position="626"/>
    </location>
</feature>
<evidence type="ECO:0000256" key="8">
    <source>
        <dbReference type="ARBA" id="ARBA00023127"/>
    </source>
</evidence>
<dbReference type="SUPFAM" id="SSF47954">
    <property type="entry name" value="Cyclin-like"/>
    <property type="match status" value="2"/>
</dbReference>
<reference evidence="15" key="1">
    <citation type="submission" date="2025-08" db="UniProtKB">
        <authorList>
            <consortium name="Ensembl"/>
        </authorList>
    </citation>
    <scope>IDENTIFICATION</scope>
</reference>
<dbReference type="CDD" id="cd20598">
    <property type="entry name" value="CYCLIN_CCNT2_rpt2"/>
    <property type="match status" value="1"/>
</dbReference>
<dbReference type="InterPro" id="IPR043198">
    <property type="entry name" value="Cyclin/Ssn8"/>
</dbReference>
<feature type="domain" description="Cyclin-like" evidence="14">
    <location>
        <begin position="154"/>
        <end position="242"/>
    </location>
</feature>
<feature type="compositionally biased region" description="Polar residues" evidence="13">
    <location>
        <begin position="334"/>
        <end position="348"/>
    </location>
</feature>
<dbReference type="GeneTree" id="ENSGT00940000155759"/>
<keyword evidence="10" id="KW-0539">Nucleus</keyword>
<dbReference type="GO" id="GO:0006357">
    <property type="term" value="P:regulation of transcription by RNA polymerase II"/>
    <property type="evidence" value="ECO:0007669"/>
    <property type="project" value="InterPro"/>
</dbReference>
<dbReference type="InterPro" id="IPR047321">
    <property type="entry name" value="CYCLIN_CCNT2_rpt1"/>
</dbReference>
<evidence type="ECO:0000256" key="10">
    <source>
        <dbReference type="ARBA" id="ARBA00023242"/>
    </source>
</evidence>
<proteinExistence type="inferred from homology"/>
<keyword evidence="4" id="KW-0597">Phosphoprotein</keyword>
<dbReference type="InterPro" id="IPR006671">
    <property type="entry name" value="Cyclin_N"/>
</dbReference>
<keyword evidence="9" id="KW-0804">Transcription</keyword>
<dbReference type="GO" id="GO:0005634">
    <property type="term" value="C:nucleus"/>
    <property type="evidence" value="ECO:0007669"/>
    <property type="project" value="UniProtKB-SubCell"/>
</dbReference>
<feature type="region of interest" description="Disordered" evidence="13">
    <location>
        <begin position="260"/>
        <end position="299"/>
    </location>
</feature>
<evidence type="ECO:0000256" key="4">
    <source>
        <dbReference type="ARBA" id="ARBA00022553"/>
    </source>
</evidence>
<feature type="compositionally biased region" description="Low complexity" evidence="13">
    <location>
        <begin position="583"/>
        <end position="597"/>
    </location>
</feature>
<protein>
    <submittedName>
        <fullName evidence="15">Cyclin T2a</fullName>
    </submittedName>
</protein>
<evidence type="ECO:0000256" key="13">
    <source>
        <dbReference type="SAM" id="MobiDB-lite"/>
    </source>
</evidence>
<evidence type="ECO:0000256" key="11">
    <source>
        <dbReference type="ARBA" id="ARBA00023306"/>
    </source>
</evidence>
<evidence type="ECO:0000256" key="5">
    <source>
        <dbReference type="ARBA" id="ARBA00022618"/>
    </source>
</evidence>
<feature type="region of interest" description="Disordered" evidence="13">
    <location>
        <begin position="369"/>
        <end position="390"/>
    </location>
</feature>
<evidence type="ECO:0000256" key="9">
    <source>
        <dbReference type="ARBA" id="ARBA00023163"/>
    </source>
</evidence>
<evidence type="ECO:0000256" key="3">
    <source>
        <dbReference type="ARBA" id="ARBA00022499"/>
    </source>
</evidence>
<evidence type="ECO:0000256" key="2">
    <source>
        <dbReference type="ARBA" id="ARBA00008638"/>
    </source>
</evidence>
<feature type="region of interest" description="Disordered" evidence="13">
    <location>
        <begin position="334"/>
        <end position="354"/>
    </location>
</feature>
<dbReference type="InterPro" id="IPR047322">
    <property type="entry name" value="CYCLIN_CCNT2_rpt2"/>
</dbReference>
<dbReference type="SMART" id="SM00385">
    <property type="entry name" value="CYCLIN"/>
    <property type="match status" value="2"/>
</dbReference>
<comment type="subcellular location">
    <subcellularLocation>
        <location evidence="1">Nucleus</location>
    </subcellularLocation>
</comment>
<dbReference type="CDD" id="cd20596">
    <property type="entry name" value="CYCLIN_CCNT2_rpt1"/>
    <property type="match status" value="1"/>
</dbReference>
<feature type="compositionally biased region" description="Polar residues" evidence="13">
    <location>
        <begin position="427"/>
        <end position="438"/>
    </location>
</feature>
<dbReference type="Proteomes" id="UP000261380">
    <property type="component" value="Unplaced"/>
</dbReference>